<evidence type="ECO:0000313" key="1">
    <source>
        <dbReference type="EMBL" id="CDW17478.1"/>
    </source>
</evidence>
<dbReference type="EMBL" id="HACA01000117">
    <property type="protein sequence ID" value="CDW17478.1"/>
    <property type="molecule type" value="Transcribed_RNA"/>
</dbReference>
<feature type="non-terminal residue" evidence="1">
    <location>
        <position position="1"/>
    </location>
</feature>
<sequence length="60" mass="7215">LFPWVKPRNKDPKSPKIVVSQFFSSKELLFKTLLTLFRYFTKKNIILYFPFNLFNLIDTA</sequence>
<dbReference type="AlphaFoldDB" id="A0A0K2SV28"/>
<protein>
    <submittedName>
        <fullName evidence="1">Uncharacterized protein</fullName>
    </submittedName>
</protein>
<accession>A0A0K2SV28</accession>
<organism evidence="1">
    <name type="scientific">Lepeophtheirus salmonis</name>
    <name type="common">Salmon louse</name>
    <name type="synonym">Caligus salmonis</name>
    <dbReference type="NCBI Taxonomy" id="72036"/>
    <lineage>
        <taxon>Eukaryota</taxon>
        <taxon>Metazoa</taxon>
        <taxon>Ecdysozoa</taxon>
        <taxon>Arthropoda</taxon>
        <taxon>Crustacea</taxon>
        <taxon>Multicrustacea</taxon>
        <taxon>Hexanauplia</taxon>
        <taxon>Copepoda</taxon>
        <taxon>Siphonostomatoida</taxon>
        <taxon>Caligidae</taxon>
        <taxon>Lepeophtheirus</taxon>
    </lineage>
</organism>
<name>A0A0K2SV28_LEPSM</name>
<proteinExistence type="predicted"/>
<reference evidence="1" key="1">
    <citation type="submission" date="2014-05" db="EMBL/GenBank/DDBJ databases">
        <authorList>
            <person name="Chronopoulou M."/>
        </authorList>
    </citation>
    <scope>NUCLEOTIDE SEQUENCE</scope>
    <source>
        <tissue evidence="1">Whole organism</tissue>
    </source>
</reference>